<dbReference type="AlphaFoldDB" id="A0A6H5IUP6"/>
<name>A0A6H5IUP6_9HYME</name>
<gene>
    <name evidence="2" type="ORF">TBRA_LOCUS12773</name>
</gene>
<organism evidence="2 3">
    <name type="scientific">Trichogramma brassicae</name>
    <dbReference type="NCBI Taxonomy" id="86971"/>
    <lineage>
        <taxon>Eukaryota</taxon>
        <taxon>Metazoa</taxon>
        <taxon>Ecdysozoa</taxon>
        <taxon>Arthropoda</taxon>
        <taxon>Hexapoda</taxon>
        <taxon>Insecta</taxon>
        <taxon>Pterygota</taxon>
        <taxon>Neoptera</taxon>
        <taxon>Endopterygota</taxon>
        <taxon>Hymenoptera</taxon>
        <taxon>Apocrita</taxon>
        <taxon>Proctotrupomorpha</taxon>
        <taxon>Chalcidoidea</taxon>
        <taxon>Trichogrammatidae</taxon>
        <taxon>Trichogramma</taxon>
    </lineage>
</organism>
<feature type="region of interest" description="Disordered" evidence="1">
    <location>
        <begin position="203"/>
        <end position="225"/>
    </location>
</feature>
<evidence type="ECO:0000313" key="2">
    <source>
        <dbReference type="EMBL" id="CAB0041092.1"/>
    </source>
</evidence>
<accession>A0A6H5IUP6</accession>
<evidence type="ECO:0000256" key="1">
    <source>
        <dbReference type="SAM" id="MobiDB-lite"/>
    </source>
</evidence>
<dbReference type="Proteomes" id="UP000479190">
    <property type="component" value="Unassembled WGS sequence"/>
</dbReference>
<evidence type="ECO:0000313" key="3">
    <source>
        <dbReference type="Proteomes" id="UP000479190"/>
    </source>
</evidence>
<proteinExistence type="predicted"/>
<reference evidence="2 3" key="1">
    <citation type="submission" date="2020-02" db="EMBL/GenBank/DDBJ databases">
        <authorList>
            <person name="Ferguson B K."/>
        </authorList>
    </citation>
    <scope>NUCLEOTIDE SEQUENCE [LARGE SCALE GENOMIC DNA]</scope>
</reference>
<dbReference type="Pfam" id="PF24664">
    <property type="entry name" value="Monjiviricetes_fusion"/>
    <property type="match status" value="1"/>
</dbReference>
<sequence length="225" mass="25343">MPDNLVCNYRTGTCMDVSETSYIWNPTTSSNLCNFDQYAVLYEGESTRVRDREGAGPTIYFTNTSSSIQCGLEKRGEVALCGYTLIAKEHVRLFLLETRPNAGLPAKQVFDAENIILSAYFNTKLAYFAYYVKTQFDAMYRDSLFQSWSRTTSHGRKSHLCTSVRRSRAISSRKCSHLTNELETGATARQLCAADTEARNNSIETAMEDDTLASEPHQKSTETQE</sequence>
<protein>
    <submittedName>
        <fullName evidence="2">Uncharacterized protein</fullName>
    </submittedName>
</protein>
<keyword evidence="3" id="KW-1185">Reference proteome</keyword>
<dbReference type="EMBL" id="CADCXV010001087">
    <property type="protein sequence ID" value="CAB0041092.1"/>
    <property type="molecule type" value="Genomic_DNA"/>
</dbReference>
<feature type="compositionally biased region" description="Basic and acidic residues" evidence="1">
    <location>
        <begin position="216"/>
        <end position="225"/>
    </location>
</feature>